<dbReference type="Proteomes" id="UP000000437">
    <property type="component" value="Chromosome 7"/>
</dbReference>
<evidence type="ECO:0000313" key="2">
    <source>
        <dbReference type="RefSeq" id="XP_073763025.1"/>
    </source>
</evidence>
<name>A0AC58FZS6_DANRE</name>
<proteinExistence type="predicted"/>
<evidence type="ECO:0000313" key="1">
    <source>
        <dbReference type="Proteomes" id="UP000000437"/>
    </source>
</evidence>
<protein>
    <submittedName>
        <fullName evidence="2">Transcription factor SOX-6 isoform X16</fullName>
    </submittedName>
</protein>
<sequence>MLNMEGFLRSSFLLRIMSSKQATSPFTSTPDGGEDGVNQERMPWEKEENSESLVAPQLPLHNLLHNKPPLEELQPISSSVPPESDWDSLMSAQQRMESDSNKVCSLYSFRNNSTSPHKPEEGARERGDLLSSSAFGTPERRKGSLADVVDTLKQKKLEEMTKTEQDESSCMEKLLSKDWKEKMERLNTGELLGEIKGTPESLAEKERQLSTMITQLISLREQLLAAHDEQKKLAASQMEKQRQQMELARQQQEQIARQQQQLLQQQHKINLLQQQIQQVQGHMPPLMIPIFPHDQRTLAAAAAAQQGFLFPPGMSYKPGDNYPVQFIPSTMAAAAASGLNPLQLQQLYAAQLASMQVSPGAKMPPLPQPPNSAGQISPSGLKNEKRSSTPLAQVKEEGTQPLNLSARPKTAEPIKSPTSPTQSLFPGSKSSPNSLSKSGDIPSPIGGLGRGSSLDILSSLNSTALFGDQDAVMKAIQEARKMREQIQREQLQHHQQGMEVKLSALTSMGLNNCRTEKERSHYDNLGHHLSKLGEDGKIGHRVIDLTRPEDFEGGASTTEARVYREPRGRNSNEPHIKRPMNAFMVWAKDERRKILQAFPDMHNSNISKILGSRWKSMTNQEKQPYYEEQARLSKIHLEKYPNYKYKPRPKRTCIIDGKKLRISEYKQMMRSRRQEMRQFFTVGQQPQTQIPITTSAGVVYPGAITMATTTPSPHMTSDCSSASASPEPTIPVIQSTFNMKMEPGTMVPSDAVNGEDEMDMYEDFEDEPKSDYSSENDTHEPVSAN</sequence>
<organism evidence="1 2">
    <name type="scientific">Danio rerio</name>
    <name type="common">Zebrafish</name>
    <name type="synonym">Brachydanio rerio</name>
    <dbReference type="NCBI Taxonomy" id="7955"/>
    <lineage>
        <taxon>Eukaryota</taxon>
        <taxon>Metazoa</taxon>
        <taxon>Chordata</taxon>
        <taxon>Craniata</taxon>
        <taxon>Vertebrata</taxon>
        <taxon>Euteleostomi</taxon>
        <taxon>Actinopterygii</taxon>
        <taxon>Neopterygii</taxon>
        <taxon>Teleostei</taxon>
        <taxon>Ostariophysi</taxon>
        <taxon>Cypriniformes</taxon>
        <taxon>Danionidae</taxon>
        <taxon>Danioninae</taxon>
        <taxon>Danio</taxon>
    </lineage>
</organism>
<gene>
    <name evidence="2" type="primary">sox6</name>
    <name evidence="2" type="synonym">fc35a10</name>
    <name evidence="2" type="synonym">fc50e03</name>
    <name evidence="2" type="synonym">sox-lz</name>
    <name evidence="2" type="synonym">sox6b</name>
    <name evidence="2" type="synonym">wu:fc35a10</name>
    <name evidence="2" type="synonym">wu:fc50e03</name>
</gene>
<keyword evidence="1" id="KW-1185">Reference proteome</keyword>
<reference evidence="2" key="1">
    <citation type="submission" date="2025-08" db="UniProtKB">
        <authorList>
            <consortium name="RefSeq"/>
        </authorList>
    </citation>
    <scope>IDENTIFICATION</scope>
    <source>
        <strain evidence="2">Tuebingen</strain>
        <tissue evidence="2">Fibroblasts and whole tissue</tissue>
    </source>
</reference>
<dbReference type="RefSeq" id="XP_073763025.1">
    <property type="nucleotide sequence ID" value="XM_073906924.1"/>
</dbReference>
<accession>A0AC58FZS6</accession>